<dbReference type="AlphaFoldDB" id="A0A2M7Z5X5"/>
<evidence type="ECO:0000313" key="1">
    <source>
        <dbReference type="EMBL" id="PJA89554.1"/>
    </source>
</evidence>
<proteinExistence type="predicted"/>
<name>A0A2M7Z5X5_9BACT</name>
<organism evidence="1 2">
    <name type="scientific">Candidatus Magasanikbacteria bacterium CG_4_9_14_3_um_filter_32_9</name>
    <dbReference type="NCBI Taxonomy" id="1974644"/>
    <lineage>
        <taxon>Bacteria</taxon>
        <taxon>Candidatus Magasanikiibacteriota</taxon>
    </lineage>
</organism>
<feature type="non-terminal residue" evidence="1">
    <location>
        <position position="1"/>
    </location>
</feature>
<gene>
    <name evidence="1" type="ORF">CO137_03740</name>
</gene>
<reference evidence="2" key="1">
    <citation type="submission" date="2017-09" db="EMBL/GenBank/DDBJ databases">
        <title>Depth-based differentiation of microbial function through sediment-hosted aquifers and enrichment of novel symbionts in the deep terrestrial subsurface.</title>
        <authorList>
            <person name="Probst A.J."/>
            <person name="Ladd B."/>
            <person name="Jarett J.K."/>
            <person name="Geller-Mcgrath D.E."/>
            <person name="Sieber C.M.K."/>
            <person name="Emerson J.B."/>
            <person name="Anantharaman K."/>
            <person name="Thomas B.C."/>
            <person name="Malmstrom R."/>
            <person name="Stieglmeier M."/>
            <person name="Klingl A."/>
            <person name="Woyke T."/>
            <person name="Ryan C.M."/>
            <person name="Banfield J.F."/>
        </authorList>
    </citation>
    <scope>NUCLEOTIDE SEQUENCE [LARGE SCALE GENOMIC DNA]</scope>
</reference>
<protein>
    <submittedName>
        <fullName evidence="1">Uncharacterized protein</fullName>
    </submittedName>
</protein>
<sequence>KQKKQEETQMRSFIIGLFVILASIFSASCAEDFASHSHQQDKVEEGVGNDSRTVFSEDDAPELECFHSKMVEVNFPDYRIDESEFGVTFYTPNLKVQDVVCTVFDQKTVNYEAKYNKSVVLHFYVEQSTYVVLNLSEPASMTINKKPAGTISGSRQIMFSLQEGETRAILTWENPFCDGYIIE</sequence>
<dbReference type="EMBL" id="PFVJ01000079">
    <property type="protein sequence ID" value="PJA89554.1"/>
    <property type="molecule type" value="Genomic_DNA"/>
</dbReference>
<evidence type="ECO:0000313" key="2">
    <source>
        <dbReference type="Proteomes" id="UP000230843"/>
    </source>
</evidence>
<accession>A0A2M7Z5X5</accession>
<dbReference type="Proteomes" id="UP000230843">
    <property type="component" value="Unassembled WGS sequence"/>
</dbReference>
<comment type="caution">
    <text evidence="1">The sequence shown here is derived from an EMBL/GenBank/DDBJ whole genome shotgun (WGS) entry which is preliminary data.</text>
</comment>